<evidence type="ECO:0000313" key="2">
    <source>
        <dbReference type="Proteomes" id="UP000183994"/>
    </source>
</evidence>
<dbReference type="Proteomes" id="UP000183994">
    <property type="component" value="Unassembled WGS sequence"/>
</dbReference>
<organism evidence="1 2">
    <name type="scientific">Desulfatibacillum alkenivorans DSM 16219</name>
    <dbReference type="NCBI Taxonomy" id="1121393"/>
    <lineage>
        <taxon>Bacteria</taxon>
        <taxon>Pseudomonadati</taxon>
        <taxon>Thermodesulfobacteriota</taxon>
        <taxon>Desulfobacteria</taxon>
        <taxon>Desulfobacterales</taxon>
        <taxon>Desulfatibacillaceae</taxon>
        <taxon>Desulfatibacillum</taxon>
    </lineage>
</organism>
<accession>A0A1M6VZA3</accession>
<dbReference type="STRING" id="1121393.SAMN02745216_04221"/>
<proteinExistence type="predicted"/>
<sequence length="170" mass="19513">MSRLDAIDKKDLRELLCMGWMTHDGCWFSSVLQKYGAKAASDLNRQAILAMSAFEVPRLKKALGMDEVTTYEQLQEFIEGGFDLIGADFMQFKRSYPGDNIIRWEEPDNVCFAYKGVKRLGALDDYDCGIFYRVEAWLKGLGIKYTVTPEVHGCMRHQGKPCFREYQLAL</sequence>
<evidence type="ECO:0000313" key="1">
    <source>
        <dbReference type="EMBL" id="SHK86820.1"/>
    </source>
</evidence>
<reference evidence="2" key="1">
    <citation type="submission" date="2016-11" db="EMBL/GenBank/DDBJ databases">
        <authorList>
            <person name="Varghese N."/>
            <person name="Submissions S."/>
        </authorList>
    </citation>
    <scope>NUCLEOTIDE SEQUENCE [LARGE SCALE GENOMIC DNA]</scope>
    <source>
        <strain evidence="2">DSM 16219</strain>
    </source>
</reference>
<dbReference type="OrthoDB" id="9793253at2"/>
<dbReference type="AlphaFoldDB" id="A0A1M6VZA3"/>
<dbReference type="RefSeq" id="WP_073478243.1">
    <property type="nucleotide sequence ID" value="NZ_FQZU01000036.1"/>
</dbReference>
<evidence type="ECO:0008006" key="3">
    <source>
        <dbReference type="Google" id="ProtNLM"/>
    </source>
</evidence>
<gene>
    <name evidence="1" type="ORF">SAMN02745216_04221</name>
</gene>
<keyword evidence="2" id="KW-1185">Reference proteome</keyword>
<protein>
    <recommendedName>
        <fullName evidence="3">L-2-amino-thiazoline-4-carboxylic acid hydrolase</fullName>
    </recommendedName>
</protein>
<dbReference type="Pfam" id="PF19620">
    <property type="entry name" value="DUF6125"/>
    <property type="match status" value="1"/>
</dbReference>
<dbReference type="EMBL" id="FQZU01000036">
    <property type="protein sequence ID" value="SHK86820.1"/>
    <property type="molecule type" value="Genomic_DNA"/>
</dbReference>
<name>A0A1M6VZA3_9BACT</name>